<comment type="caution">
    <text evidence="1">The sequence shown here is derived from an EMBL/GenBank/DDBJ whole genome shotgun (WGS) entry which is preliminary data.</text>
</comment>
<evidence type="ECO:0000313" key="2">
    <source>
        <dbReference type="Proteomes" id="UP000700334"/>
    </source>
</evidence>
<accession>A0A8J5ZSV5</accession>
<name>A0A8J5ZSV5_GALPY</name>
<dbReference type="AlphaFoldDB" id="A0A8J5ZSV5"/>
<organism evidence="1 2">
    <name type="scientific">Galemys pyrenaicus</name>
    <name type="common">Iberian desman</name>
    <name type="synonym">Pyrenean desman</name>
    <dbReference type="NCBI Taxonomy" id="202257"/>
    <lineage>
        <taxon>Eukaryota</taxon>
        <taxon>Metazoa</taxon>
        <taxon>Chordata</taxon>
        <taxon>Craniata</taxon>
        <taxon>Vertebrata</taxon>
        <taxon>Euteleostomi</taxon>
        <taxon>Mammalia</taxon>
        <taxon>Eutheria</taxon>
        <taxon>Laurasiatheria</taxon>
        <taxon>Eulipotyphla</taxon>
        <taxon>Talpidae</taxon>
        <taxon>Galemys</taxon>
    </lineage>
</organism>
<sequence length="185" mass="20726">MIKGSRIFMARDVEATPGPTCQVLVAVTESVKQHQAVWRDSWASLVPEESHPEPLQATDIYGSLEDKVWTIVSHDLQMQTTVVGYHPEKYSVTQLAYSASMEQISAITSSAEYCEQYVSYFCKMSRLLNTPGTCLLTRAVYPERKHFGMWYSVTSVVESGVKGEEDVSGPPVTLSCRSWSETKFL</sequence>
<dbReference type="Proteomes" id="UP000700334">
    <property type="component" value="Unassembled WGS sequence"/>
</dbReference>
<dbReference type="EMBL" id="JAGFMF010011959">
    <property type="protein sequence ID" value="KAG8508994.1"/>
    <property type="molecule type" value="Genomic_DNA"/>
</dbReference>
<gene>
    <name evidence="1" type="ORF">J0S82_003385</name>
</gene>
<protein>
    <submittedName>
        <fullName evidence="1">Contactin-associated protein-like 2</fullName>
    </submittedName>
</protein>
<keyword evidence="2" id="KW-1185">Reference proteome</keyword>
<proteinExistence type="predicted"/>
<reference evidence="1" key="1">
    <citation type="journal article" date="2021" name="Evol. Appl.">
        <title>The genome of the Pyrenean desman and the effects of bottlenecks and inbreeding on the genomic landscape of an endangered species.</title>
        <authorList>
            <person name="Escoda L."/>
            <person name="Castresana J."/>
        </authorList>
    </citation>
    <scope>NUCLEOTIDE SEQUENCE</scope>
    <source>
        <strain evidence="1">IBE-C5619</strain>
    </source>
</reference>
<dbReference type="Gene3D" id="2.60.120.1000">
    <property type="match status" value="1"/>
</dbReference>
<evidence type="ECO:0000313" key="1">
    <source>
        <dbReference type="EMBL" id="KAG8508994.1"/>
    </source>
</evidence>
<dbReference type="OrthoDB" id="26719at2759"/>